<feature type="domain" description="Prokaryotic-type class I peptide chain release factors" evidence="8">
    <location>
        <begin position="226"/>
        <end position="242"/>
    </location>
</feature>
<dbReference type="Gene3D" id="3.30.160.20">
    <property type="match status" value="1"/>
</dbReference>
<evidence type="ECO:0000256" key="6">
    <source>
        <dbReference type="HAMAP-Rule" id="MF_00093"/>
    </source>
</evidence>
<dbReference type="FunFam" id="3.30.70.1660:FF:000002">
    <property type="entry name" value="Peptide chain release factor 1"/>
    <property type="match status" value="1"/>
</dbReference>
<comment type="PTM">
    <text evidence="6">Methylated by PrmC. Methylation increases the termination efficiency of RF1.</text>
</comment>
<dbReference type="InterPro" id="IPR045853">
    <property type="entry name" value="Pep_chain_release_fac_I_sf"/>
</dbReference>
<keyword evidence="4 6" id="KW-0648">Protein biosynthesis</keyword>
<dbReference type="InterPro" id="IPR050057">
    <property type="entry name" value="Prokaryotic/Mito_RF"/>
</dbReference>
<dbReference type="RefSeq" id="WP_076004314.1">
    <property type="nucleotide sequence ID" value="NZ_CP018258.1"/>
</dbReference>
<dbReference type="SMART" id="SM00937">
    <property type="entry name" value="PCRF"/>
    <property type="match status" value="1"/>
</dbReference>
<dbReference type="PROSITE" id="PS00745">
    <property type="entry name" value="RF_PROK_I"/>
    <property type="match status" value="1"/>
</dbReference>
<dbReference type="InterPro" id="IPR000352">
    <property type="entry name" value="Pep_chain_release_fac_I"/>
</dbReference>
<dbReference type="FunFam" id="3.30.160.20:FF:000004">
    <property type="entry name" value="Peptide chain release factor 1"/>
    <property type="match status" value="1"/>
</dbReference>
<gene>
    <name evidence="6" type="primary">prfA</name>
    <name evidence="9" type="ORF">Dform_01325</name>
</gene>
<dbReference type="PANTHER" id="PTHR43804:SF7">
    <property type="entry name" value="LD18447P"/>
    <property type="match status" value="1"/>
</dbReference>
<dbReference type="InterPro" id="IPR004373">
    <property type="entry name" value="RF-1"/>
</dbReference>
<feature type="coiled-coil region" evidence="7">
    <location>
        <begin position="51"/>
        <end position="98"/>
    </location>
</feature>
<keyword evidence="6" id="KW-0963">Cytoplasm</keyword>
<proteinExistence type="inferred from homology"/>
<dbReference type="InterPro" id="IPR005139">
    <property type="entry name" value="PCRF"/>
</dbReference>
<dbReference type="Proteomes" id="UP000185934">
    <property type="component" value="Chromosome"/>
</dbReference>
<sequence>MLEQLEKIERRFNEIEQAIASPEVAADIPQLTRLAKERAGLEEIVGLYRKYQRTEKAYDDTQHLLETEQDEEMLDLAREEHRSLKEQKEALYEELKIALLPKDPNADRNIIMEIRAGTGGDEAKLFAADLFHMYTRYAESKGWKVDVIDLTESSAGVFKEVIFEVDGEDVYSRLKFESGVHRVQRVPTTEAAGRIHTSTATVAVLPVAEEVDISINPDEIRTDIFHSGGAGGQNVNKVATAVRLTHLPTGLVVICQDERSQLRNRQKAMDVLRARLLAIEQEKKDAEMIDTRRSQVGTAERSEKIRTYNFPQDRLTDHRIGLSEHNLPKIMDGDLDDIIDALATDEQARLLQSAGI</sequence>
<dbReference type="KEGG" id="dfo:Dform_01325"/>
<evidence type="ECO:0000256" key="3">
    <source>
        <dbReference type="ARBA" id="ARBA00022481"/>
    </source>
</evidence>
<evidence type="ECO:0000256" key="1">
    <source>
        <dbReference type="ARBA" id="ARBA00002986"/>
    </source>
</evidence>
<dbReference type="AlphaFoldDB" id="A0A1P8F846"/>
<evidence type="ECO:0000256" key="2">
    <source>
        <dbReference type="ARBA" id="ARBA00010835"/>
    </source>
</evidence>
<comment type="subcellular location">
    <subcellularLocation>
        <location evidence="6">Cytoplasm</location>
    </subcellularLocation>
</comment>
<dbReference type="Pfam" id="PF03462">
    <property type="entry name" value="PCRF"/>
    <property type="match status" value="1"/>
</dbReference>
<evidence type="ECO:0000256" key="5">
    <source>
        <dbReference type="ARBA" id="ARBA00050039"/>
    </source>
</evidence>
<evidence type="ECO:0000256" key="4">
    <source>
        <dbReference type="ARBA" id="ARBA00022917"/>
    </source>
</evidence>
<organism evidence="9 10">
    <name type="scientific">Dehalogenimonas formicexedens</name>
    <dbReference type="NCBI Taxonomy" id="1839801"/>
    <lineage>
        <taxon>Bacteria</taxon>
        <taxon>Bacillati</taxon>
        <taxon>Chloroflexota</taxon>
        <taxon>Dehalococcoidia</taxon>
        <taxon>Dehalococcoidales</taxon>
        <taxon>Dehalococcoidaceae</taxon>
        <taxon>Dehalogenimonas</taxon>
    </lineage>
</organism>
<evidence type="ECO:0000259" key="8">
    <source>
        <dbReference type="PROSITE" id="PS00745"/>
    </source>
</evidence>
<dbReference type="STRING" id="1839801.Dform_01325"/>
<comment type="function">
    <text evidence="1 6">Peptide chain release factor 1 directs the termination of translation in response to the peptide chain termination codons UAG and UAA.</text>
</comment>
<comment type="similarity">
    <text evidence="2 6">Belongs to the prokaryotic/mitochondrial release factor family.</text>
</comment>
<evidence type="ECO:0000313" key="10">
    <source>
        <dbReference type="Proteomes" id="UP000185934"/>
    </source>
</evidence>
<dbReference type="NCBIfam" id="TIGR00019">
    <property type="entry name" value="prfA"/>
    <property type="match status" value="1"/>
</dbReference>
<dbReference type="Gene3D" id="3.30.70.1660">
    <property type="match status" value="1"/>
</dbReference>
<reference evidence="10" key="1">
    <citation type="submission" date="2016-11" db="EMBL/GenBank/DDBJ databases">
        <title>Dehalogenimonas formicexedens sp. nov., a chlorinated alkane respiring bacterium isolated from contaminated groundwater.</title>
        <authorList>
            <person name="Key T.A."/>
            <person name="Bowman K.S."/>
            <person name="Lee I."/>
            <person name="Chun J."/>
            <person name="Albuquerque L."/>
            <person name="da Costa M.S."/>
            <person name="Rainey F.A."/>
            <person name="Moe W.M."/>
        </authorList>
    </citation>
    <scope>NUCLEOTIDE SEQUENCE [LARGE SCALE GENOMIC DNA]</scope>
    <source>
        <strain evidence="10">NSZ-14</strain>
    </source>
</reference>
<keyword evidence="3 6" id="KW-0488">Methylation</keyword>
<dbReference type="Gene3D" id="6.10.140.1950">
    <property type="match status" value="1"/>
</dbReference>
<keyword evidence="10" id="KW-1185">Reference proteome</keyword>
<name>A0A1P8F846_9CHLR</name>
<feature type="modified residue" description="N5-methylglutamine" evidence="6">
    <location>
        <position position="233"/>
    </location>
</feature>
<dbReference type="SUPFAM" id="SSF75620">
    <property type="entry name" value="Release factor"/>
    <property type="match status" value="1"/>
</dbReference>
<dbReference type="NCBIfam" id="NF001859">
    <property type="entry name" value="PRK00591.1"/>
    <property type="match status" value="1"/>
</dbReference>
<dbReference type="PANTHER" id="PTHR43804">
    <property type="entry name" value="LD18447P"/>
    <property type="match status" value="1"/>
</dbReference>
<feature type="coiled-coil region" evidence="7">
    <location>
        <begin position="262"/>
        <end position="289"/>
    </location>
</feature>
<dbReference type="Pfam" id="PF00472">
    <property type="entry name" value="RF-1"/>
    <property type="match status" value="1"/>
</dbReference>
<protein>
    <recommendedName>
        <fullName evidence="5 6">Peptide chain release factor 1</fullName>
        <shortName evidence="6">RF-1</shortName>
    </recommendedName>
</protein>
<evidence type="ECO:0000256" key="7">
    <source>
        <dbReference type="SAM" id="Coils"/>
    </source>
</evidence>
<keyword evidence="7" id="KW-0175">Coiled coil</keyword>
<accession>A0A1P8F846</accession>
<dbReference type="EMBL" id="CP018258">
    <property type="protein sequence ID" value="APV44649.1"/>
    <property type="molecule type" value="Genomic_DNA"/>
</dbReference>
<dbReference type="GO" id="GO:0005737">
    <property type="term" value="C:cytoplasm"/>
    <property type="evidence" value="ECO:0007669"/>
    <property type="project" value="UniProtKB-SubCell"/>
</dbReference>
<dbReference type="OrthoDB" id="9806673at2"/>
<dbReference type="GO" id="GO:0016149">
    <property type="term" value="F:translation release factor activity, codon specific"/>
    <property type="evidence" value="ECO:0007669"/>
    <property type="project" value="UniProtKB-UniRule"/>
</dbReference>
<evidence type="ECO:0000313" key="9">
    <source>
        <dbReference type="EMBL" id="APV44649.1"/>
    </source>
</evidence>
<dbReference type="HAMAP" id="MF_00093">
    <property type="entry name" value="Rel_fac_1"/>
    <property type="match status" value="1"/>
</dbReference>